<organism evidence="1 2">
    <name type="scientific">Astyanax mexicanus</name>
    <name type="common">Blind cave fish</name>
    <name type="synonym">Astyanax fasciatus mexicanus</name>
    <dbReference type="NCBI Taxonomy" id="7994"/>
    <lineage>
        <taxon>Eukaryota</taxon>
        <taxon>Metazoa</taxon>
        <taxon>Chordata</taxon>
        <taxon>Craniata</taxon>
        <taxon>Vertebrata</taxon>
        <taxon>Euteleostomi</taxon>
        <taxon>Actinopterygii</taxon>
        <taxon>Neopterygii</taxon>
        <taxon>Teleostei</taxon>
        <taxon>Ostariophysi</taxon>
        <taxon>Characiformes</taxon>
        <taxon>Characoidei</taxon>
        <taxon>Acestrorhamphidae</taxon>
        <taxon>Acestrorhamphinae</taxon>
        <taxon>Astyanax</taxon>
    </lineage>
</organism>
<name>A0A3B1ISJ5_ASTMX</name>
<protein>
    <submittedName>
        <fullName evidence="1">Uncharacterized protein</fullName>
    </submittedName>
</protein>
<reference evidence="2" key="1">
    <citation type="submission" date="2013-03" db="EMBL/GenBank/DDBJ databases">
        <authorList>
            <person name="Jeffery W."/>
            <person name="Warren W."/>
            <person name="Wilson R.K."/>
        </authorList>
    </citation>
    <scope>NUCLEOTIDE SEQUENCE</scope>
    <source>
        <strain evidence="2">female</strain>
    </source>
</reference>
<reference evidence="2" key="2">
    <citation type="journal article" date="2014" name="Nat. Commun.">
        <title>The cavefish genome reveals candidate genes for eye loss.</title>
        <authorList>
            <person name="McGaugh S.E."/>
            <person name="Gross J.B."/>
            <person name="Aken B."/>
            <person name="Blin M."/>
            <person name="Borowsky R."/>
            <person name="Chalopin D."/>
            <person name="Hinaux H."/>
            <person name="Jeffery W.R."/>
            <person name="Keene A."/>
            <person name="Ma L."/>
            <person name="Minx P."/>
            <person name="Murphy D."/>
            <person name="O'Quin K.E."/>
            <person name="Retaux S."/>
            <person name="Rohner N."/>
            <person name="Searle S.M."/>
            <person name="Stahl B.A."/>
            <person name="Tabin C."/>
            <person name="Volff J.N."/>
            <person name="Yoshizawa M."/>
            <person name="Warren W.C."/>
        </authorList>
    </citation>
    <scope>NUCLEOTIDE SEQUENCE [LARGE SCALE GENOMIC DNA]</scope>
    <source>
        <strain evidence="2">female</strain>
    </source>
</reference>
<dbReference type="Proteomes" id="UP000018467">
    <property type="component" value="Unassembled WGS sequence"/>
</dbReference>
<keyword evidence="2" id="KW-1185">Reference proteome</keyword>
<dbReference type="AlphaFoldDB" id="A0A3B1ISJ5"/>
<reference evidence="1" key="3">
    <citation type="submission" date="2025-08" db="UniProtKB">
        <authorList>
            <consortium name="Ensembl"/>
        </authorList>
    </citation>
    <scope>IDENTIFICATION</scope>
</reference>
<sequence length="68" mass="7762">MSCFCMRFSSQDSFFFETRILLFTQAGVQWCDLSSLHLPPGLGISHLSLPSSWDHRCGTTMARLLFVF</sequence>
<evidence type="ECO:0000313" key="2">
    <source>
        <dbReference type="Proteomes" id="UP000018467"/>
    </source>
</evidence>
<dbReference type="InParanoid" id="A0A3B1ISJ5"/>
<dbReference type="Ensembl" id="ENSAMXT00000029830.1">
    <property type="protein sequence ID" value="ENSAMXP00000032963.1"/>
    <property type="gene ID" value="ENSAMXG00000029143.1"/>
</dbReference>
<evidence type="ECO:0000313" key="1">
    <source>
        <dbReference type="Ensembl" id="ENSAMXP00000032963.1"/>
    </source>
</evidence>
<dbReference type="PANTHER" id="PTHR46254">
    <property type="entry name" value="PROTEIN GVQW1-RELATED"/>
    <property type="match status" value="1"/>
</dbReference>
<dbReference type="Bgee" id="ENSAMXG00000029143">
    <property type="expression patterns" value="Expressed in camera-type eye and 3 other cell types or tissues"/>
</dbReference>
<proteinExistence type="predicted"/>
<reference evidence="1" key="4">
    <citation type="submission" date="2025-09" db="UniProtKB">
        <authorList>
            <consortium name="Ensembl"/>
        </authorList>
    </citation>
    <scope>IDENTIFICATION</scope>
</reference>
<accession>A0A3B1ISJ5</accession>